<gene>
    <name evidence="3" type="ORF">I5Q09_07225</name>
    <name evidence="2" type="ORF">IRZ65_11440</name>
    <name evidence="4" type="ORF">NCTC11842_05380</name>
</gene>
<reference evidence="4 5" key="1">
    <citation type="submission" date="2018-06" db="EMBL/GenBank/DDBJ databases">
        <authorList>
            <consortium name="Pathogen Informatics"/>
            <person name="Doyle S."/>
        </authorList>
    </citation>
    <scope>NUCLEOTIDE SEQUENCE [LARGE SCALE GENOMIC DNA]</scope>
    <source>
        <strain evidence="4 5">NCTC11842</strain>
    </source>
</reference>
<dbReference type="AlphaFoldDB" id="A0A2X2D830"/>
<evidence type="ECO:0000313" key="4">
    <source>
        <dbReference type="EMBL" id="SPZ16348.1"/>
    </source>
</evidence>
<keyword evidence="6" id="KW-1185">Reference proteome</keyword>
<dbReference type="RefSeq" id="WP_010799048.1">
    <property type="nucleotide sequence ID" value="NZ_CP044085.1"/>
</dbReference>
<dbReference type="EMBL" id="UAUF01000015">
    <property type="protein sequence ID" value="SPZ16348.1"/>
    <property type="molecule type" value="Genomic_DNA"/>
</dbReference>
<evidence type="ECO:0000313" key="5">
    <source>
        <dbReference type="Proteomes" id="UP000250443"/>
    </source>
</evidence>
<evidence type="ECO:0000313" key="6">
    <source>
        <dbReference type="Proteomes" id="UP000626180"/>
    </source>
</evidence>
<organism evidence="4 5">
    <name type="scientific">Pseudomonas luteola</name>
    <dbReference type="NCBI Taxonomy" id="47886"/>
    <lineage>
        <taxon>Bacteria</taxon>
        <taxon>Pseudomonadati</taxon>
        <taxon>Pseudomonadota</taxon>
        <taxon>Gammaproteobacteria</taxon>
        <taxon>Pseudomonadales</taxon>
        <taxon>Pseudomonadaceae</taxon>
        <taxon>Pseudomonas</taxon>
    </lineage>
</organism>
<keyword evidence="1" id="KW-0472">Membrane</keyword>
<keyword evidence="1" id="KW-0812">Transmembrane</keyword>
<reference evidence="3 7" key="3">
    <citation type="submission" date="2020-11" db="EMBL/GenBank/DDBJ databases">
        <title>Enhanced detection system for hospital associated transmission using whole genome sequencing surveillance.</title>
        <authorList>
            <person name="Harrison L.H."/>
            <person name="Van Tyne D."/>
            <person name="Marsh J.W."/>
            <person name="Griffith M.P."/>
            <person name="Snyder D.J."/>
            <person name="Cooper V.S."/>
            <person name="Mustapha M."/>
        </authorList>
    </citation>
    <scope>NUCLEOTIDE SEQUENCE [LARGE SCALE GENOMIC DNA]</scope>
    <source>
        <strain evidence="3 7">PSB00013</strain>
    </source>
</reference>
<dbReference type="Proteomes" id="UP000638986">
    <property type="component" value="Unassembled WGS sequence"/>
</dbReference>
<evidence type="ECO:0000313" key="3">
    <source>
        <dbReference type="EMBL" id="MBH3438474.1"/>
    </source>
</evidence>
<protein>
    <submittedName>
        <fullName evidence="4">Uncharacterized protein</fullName>
    </submittedName>
</protein>
<name>A0A2X2D830_PSELU</name>
<keyword evidence="1" id="KW-1133">Transmembrane helix</keyword>
<proteinExistence type="predicted"/>
<dbReference type="Proteomes" id="UP000250443">
    <property type="component" value="Unassembled WGS sequence"/>
</dbReference>
<sequence>MTFARLCRSAVVVALILYGVQGVREGFNPLHWSSRDVFVLLSAWAIYLVILVGESWRRGRHQR</sequence>
<feature type="transmembrane region" description="Helical" evidence="1">
    <location>
        <begin position="38"/>
        <end position="56"/>
    </location>
</feature>
<evidence type="ECO:0000313" key="2">
    <source>
        <dbReference type="EMBL" id="MBF8641297.1"/>
    </source>
</evidence>
<reference evidence="2 6" key="2">
    <citation type="submission" date="2020-10" db="EMBL/GenBank/DDBJ databases">
        <title>Genome sequences of Pseudomonas isolates.</title>
        <authorList>
            <person name="Wessels L."/>
            <person name="Reich F."/>
            <person name="Hammerl J."/>
        </authorList>
    </citation>
    <scope>NUCLEOTIDE SEQUENCE [LARGE SCALE GENOMIC DNA]</scope>
    <source>
        <strain evidence="2 6">20-MO00624-0</strain>
    </source>
</reference>
<dbReference type="Proteomes" id="UP000626180">
    <property type="component" value="Unassembled WGS sequence"/>
</dbReference>
<evidence type="ECO:0000313" key="7">
    <source>
        <dbReference type="Proteomes" id="UP000638986"/>
    </source>
</evidence>
<accession>A0A2X2D830</accession>
<dbReference type="EMBL" id="JADTXM010000004">
    <property type="protein sequence ID" value="MBH3438474.1"/>
    <property type="molecule type" value="Genomic_DNA"/>
</dbReference>
<dbReference type="EMBL" id="JADMCD010000005">
    <property type="protein sequence ID" value="MBF8641297.1"/>
    <property type="molecule type" value="Genomic_DNA"/>
</dbReference>
<evidence type="ECO:0000256" key="1">
    <source>
        <dbReference type="SAM" id="Phobius"/>
    </source>
</evidence>